<proteinExistence type="predicted"/>
<evidence type="ECO:0000256" key="2">
    <source>
        <dbReference type="ARBA" id="ARBA00022643"/>
    </source>
</evidence>
<dbReference type="InterPro" id="IPR005025">
    <property type="entry name" value="FMN_Rdtase-like_dom"/>
</dbReference>
<reference evidence="5" key="2">
    <citation type="submission" date="2015-04" db="EMBL/GenBank/DDBJ databases">
        <title>A butyrogenic pathway from the amino acid lysine in a human gut commensal.</title>
        <authorList>
            <person name="de Vos W.M."/>
            <person name="Bui N.T.P."/>
            <person name="Plugge C.M."/>
            <person name="Ritari J."/>
        </authorList>
    </citation>
    <scope>NUCLEOTIDE SEQUENCE [LARGE SCALE GENOMIC DNA]</scope>
    <source>
        <strain evidence="5">AF211</strain>
    </source>
</reference>
<dbReference type="PATRIC" id="fig|1297617.4.peg.2664"/>
<accession>A0A0S2W6M6</accession>
<reference evidence="4 5" key="1">
    <citation type="journal article" date="2015" name="Nat. Commun.">
        <title>Production of butyrate from lysine and the Amadori product fructoselysine by a human gut commensal.</title>
        <authorList>
            <person name="Bui T.P."/>
            <person name="Ritari J."/>
            <person name="Boeren S."/>
            <person name="de Waard P."/>
            <person name="Plugge C.M."/>
            <person name="de Vos W.M."/>
        </authorList>
    </citation>
    <scope>NUCLEOTIDE SEQUENCE [LARGE SCALE GENOMIC DNA]</scope>
    <source>
        <strain evidence="4 5">AF211</strain>
    </source>
</reference>
<keyword evidence="1" id="KW-0285">Flavoprotein</keyword>
<dbReference type="PANTHER" id="PTHR43278:SF2">
    <property type="entry name" value="IRON-SULFUR FLAVOPROTEIN"/>
    <property type="match status" value="1"/>
</dbReference>
<name>A0A0S2W6M6_9FIRM</name>
<keyword evidence="5" id="KW-1185">Reference proteome</keyword>
<dbReference type="Pfam" id="PF03358">
    <property type="entry name" value="FMN_red"/>
    <property type="match status" value="1"/>
</dbReference>
<dbReference type="eggNOG" id="COG0655">
    <property type="taxonomic scope" value="Bacteria"/>
</dbReference>
<dbReference type="Proteomes" id="UP000064844">
    <property type="component" value="Chromosome"/>
</dbReference>
<sequence length="179" mass="20005">MSKKVLILSASPRKGGNSDVLCDTFLRGATEAGHSVEKIFLRDKNIHYCTGCGVCNRTHRCVQKDDMAEILDKMVAADVIVLATPVYFYTMDGQMKTLIDRTVPRYTEMTDKEFYYIMTAADTERANLEKTVEGLRGFTLDCLDRAVEKGILYGVGAWEKGDILRTPAVQQAYEMGKAV</sequence>
<evidence type="ECO:0000313" key="5">
    <source>
        <dbReference type="Proteomes" id="UP000064844"/>
    </source>
</evidence>
<dbReference type="RefSeq" id="WP_058118267.1">
    <property type="nucleotide sequence ID" value="NZ_CALICV010000151.1"/>
</dbReference>
<dbReference type="GO" id="GO:0016491">
    <property type="term" value="F:oxidoreductase activity"/>
    <property type="evidence" value="ECO:0007669"/>
    <property type="project" value="InterPro"/>
</dbReference>
<dbReference type="AlphaFoldDB" id="A0A0S2W6M6"/>
<dbReference type="PANTHER" id="PTHR43278">
    <property type="entry name" value="NAD(P)H-DEPENDENT FMN-CONTAINING OXIDOREDUCTASE YWQN-RELATED"/>
    <property type="match status" value="1"/>
</dbReference>
<dbReference type="SUPFAM" id="SSF52218">
    <property type="entry name" value="Flavoproteins"/>
    <property type="match status" value="1"/>
</dbReference>
<evidence type="ECO:0000313" key="4">
    <source>
        <dbReference type="EMBL" id="ALP94979.1"/>
    </source>
</evidence>
<dbReference type="STRING" id="1297617.IB211_02588"/>
<dbReference type="KEGG" id="ibu:IB211_02588"/>
<gene>
    <name evidence="4" type="ORF">IB211_02588</name>
</gene>
<feature type="domain" description="NADPH-dependent FMN reductase-like" evidence="3">
    <location>
        <begin position="4"/>
        <end position="122"/>
    </location>
</feature>
<dbReference type="InterPro" id="IPR029039">
    <property type="entry name" value="Flavoprotein-like_sf"/>
</dbReference>
<evidence type="ECO:0000259" key="3">
    <source>
        <dbReference type="Pfam" id="PF03358"/>
    </source>
</evidence>
<evidence type="ECO:0000256" key="1">
    <source>
        <dbReference type="ARBA" id="ARBA00022630"/>
    </source>
</evidence>
<organism evidence="4 5">
    <name type="scientific">Intestinimonas butyriciproducens</name>
    <dbReference type="NCBI Taxonomy" id="1297617"/>
    <lineage>
        <taxon>Bacteria</taxon>
        <taxon>Bacillati</taxon>
        <taxon>Bacillota</taxon>
        <taxon>Clostridia</taxon>
        <taxon>Eubacteriales</taxon>
        <taxon>Intestinimonas</taxon>
    </lineage>
</organism>
<dbReference type="Gene3D" id="3.40.50.360">
    <property type="match status" value="1"/>
</dbReference>
<protein>
    <submittedName>
        <fullName evidence="4">Iron-sulfur flavoprotein</fullName>
    </submittedName>
</protein>
<dbReference type="InterPro" id="IPR051796">
    <property type="entry name" value="ISF_SsuE-like"/>
</dbReference>
<dbReference type="EMBL" id="CP011307">
    <property type="protein sequence ID" value="ALP94979.1"/>
    <property type="molecule type" value="Genomic_DNA"/>
</dbReference>
<keyword evidence="2" id="KW-0288">FMN</keyword>